<dbReference type="Proteomes" id="UP000201835">
    <property type="component" value="Segment"/>
</dbReference>
<dbReference type="RefSeq" id="YP_008873179.1">
    <property type="nucleotide sequence ID" value="NC_023006.1"/>
</dbReference>
<evidence type="ECO:0000313" key="1">
    <source>
        <dbReference type="EMBL" id="BAO20603.1"/>
    </source>
</evidence>
<dbReference type="KEGG" id="vg:17825046"/>
<dbReference type="GeneID" id="17825046"/>
<sequence length="184" mass="20602">MGEQFLMACKFPDKISAGLTLDRLLTFTAYPAQTWTVTVLLRGKSAYDLETTAEGNQHRLRAEAAETAAWQAGDYWYSIRATDGDDVVEIEQGPVRVLPDMAAAGDGFDGRSQAQIALEAINAVLAKRATMDQERYRINNRELYRTPIADLLMLRSRYAQEVARENAARCGKSLWGQTVRVRLK</sequence>
<organism evidence="1 2">
    <name type="scientific">Pseudomonas phage PPpW-3</name>
    <dbReference type="NCBI Taxonomy" id="1279082"/>
    <lineage>
        <taxon>Viruses</taxon>
        <taxon>Duplodnaviria</taxon>
        <taxon>Heunggongvirae</taxon>
        <taxon>Uroviricota</taxon>
        <taxon>Caudoviricetes</taxon>
        <taxon>Hiroshimavirus</taxon>
        <taxon>Hiroshimavirus PPpW3</taxon>
    </lineage>
</organism>
<keyword evidence="2" id="KW-1185">Reference proteome</keyword>
<evidence type="ECO:0000313" key="2">
    <source>
        <dbReference type="Proteomes" id="UP000201835"/>
    </source>
</evidence>
<name>V5YTG8_9CAUD</name>
<dbReference type="OrthoDB" id="15515at10239"/>
<dbReference type="EMBL" id="AB775548">
    <property type="protein sequence ID" value="BAO20603.1"/>
    <property type="molecule type" value="Genomic_DNA"/>
</dbReference>
<accession>V5YTG8</accession>
<protein>
    <submittedName>
        <fullName evidence="1">Uncharacterized protein</fullName>
    </submittedName>
</protein>
<proteinExistence type="predicted"/>
<reference evidence="1 2" key="1">
    <citation type="journal article" date="2015" name="J Appl Environ Microbiol">
        <title>Complete Genome Sequence Analysis of Two Pseudomonas plecoglossicida Phages, Potential Therapeutic Agents.</title>
        <authorList>
            <person name="Kawato Y."/>
            <person name="Yasuike M."/>
            <person name="Nakamura Y."/>
            <person name="Shigenobu Y."/>
            <person name="Fujiwara A."/>
            <person name="Sano M."/>
            <person name="Nakai T."/>
        </authorList>
    </citation>
    <scope>NUCLEOTIDE SEQUENCE [LARGE SCALE GENOMIC DNA]</scope>
</reference>